<dbReference type="Proteomes" id="UP001216510">
    <property type="component" value="Chromosome"/>
</dbReference>
<evidence type="ECO:0000256" key="4">
    <source>
        <dbReference type="RuleBase" id="RU362116"/>
    </source>
</evidence>
<dbReference type="RefSeq" id="WP_277415556.1">
    <property type="nucleotide sequence ID" value="NZ_CP119083.1"/>
</dbReference>
<sequence>MRCVRDGREMDLMVVAADAMRQDAARLQGIAQNLSNALTPGYKKQVASTQPFSAQFDAASAAQQFQRASAPLQQMQLDPTAGTLRVTGSGSDVAIDGEGFFELAHPSGPVYSRRGDFHVDSGGRLVGAQALPVLGAGGEIRLTGEPFGISGNGDVTQGGAVVGKLRVVRLARAELLEPVGGGVYALGGATLEDAAVVPRVRIGYQENSNVDTAREMVGMTETVRHFESLQKLMQGYDEVLEKSIRKLGEF</sequence>
<dbReference type="Pfam" id="PF06429">
    <property type="entry name" value="Flg_bbr_C"/>
    <property type="match status" value="1"/>
</dbReference>
<proteinExistence type="inferred from homology"/>
<evidence type="ECO:0000313" key="7">
    <source>
        <dbReference type="EMBL" id="WEF32840.1"/>
    </source>
</evidence>
<keyword evidence="7" id="KW-0966">Cell projection</keyword>
<gene>
    <name evidence="7" type="ORF">PX653_26165</name>
</gene>
<dbReference type="PANTHER" id="PTHR30435:SF19">
    <property type="entry name" value="FLAGELLAR BASAL-BODY ROD PROTEIN FLGG"/>
    <property type="match status" value="1"/>
</dbReference>
<dbReference type="InterPro" id="IPR010930">
    <property type="entry name" value="Flg_bb/hook_C_dom"/>
</dbReference>
<evidence type="ECO:0000259" key="6">
    <source>
        <dbReference type="Pfam" id="PF22692"/>
    </source>
</evidence>
<keyword evidence="8" id="KW-1185">Reference proteome</keyword>
<reference evidence="7 8" key="1">
    <citation type="submission" date="2023-02" db="EMBL/GenBank/DDBJ databases">
        <title>Gemone sequence of Telluria chitinolytica ACM 3522T.</title>
        <authorList>
            <person name="Frediansyah A."/>
            <person name="Miess H."/>
            <person name="Gross H."/>
        </authorList>
    </citation>
    <scope>NUCLEOTIDE SEQUENCE [LARGE SCALE GENOMIC DNA]</scope>
    <source>
        <strain evidence="7 8">ACM 3522</strain>
    </source>
</reference>
<name>A0ABY8BAB1_9BURK</name>
<comment type="similarity">
    <text evidence="2 4">Belongs to the flagella basal body rod proteins family.</text>
</comment>
<dbReference type="SUPFAM" id="SSF117143">
    <property type="entry name" value="Flagellar hook protein flgE"/>
    <property type="match status" value="1"/>
</dbReference>
<keyword evidence="7" id="KW-0282">Flagellum</keyword>
<dbReference type="PANTHER" id="PTHR30435">
    <property type="entry name" value="FLAGELLAR PROTEIN"/>
    <property type="match status" value="1"/>
</dbReference>
<evidence type="ECO:0000313" key="8">
    <source>
        <dbReference type="Proteomes" id="UP001216510"/>
    </source>
</evidence>
<evidence type="ECO:0000256" key="3">
    <source>
        <dbReference type="ARBA" id="ARBA00023143"/>
    </source>
</evidence>
<organism evidence="7 8">
    <name type="scientific">Pseudoduganella chitinolytica</name>
    <dbReference type="NCBI Taxonomy" id="34070"/>
    <lineage>
        <taxon>Bacteria</taxon>
        <taxon>Pseudomonadati</taxon>
        <taxon>Pseudomonadota</taxon>
        <taxon>Betaproteobacteria</taxon>
        <taxon>Burkholderiales</taxon>
        <taxon>Oxalobacteraceae</taxon>
        <taxon>Telluria group</taxon>
        <taxon>Pseudoduganella</taxon>
    </lineage>
</organism>
<evidence type="ECO:0000256" key="1">
    <source>
        <dbReference type="ARBA" id="ARBA00004117"/>
    </source>
</evidence>
<protein>
    <submittedName>
        <fullName evidence="7">Flagellar hook basal-body protein</fullName>
    </submittedName>
</protein>
<accession>A0ABY8BAB1</accession>
<comment type="subcellular location">
    <subcellularLocation>
        <location evidence="1 4">Bacterial flagellum basal body</location>
    </subcellularLocation>
</comment>
<feature type="domain" description="Flagellar basal-body/hook protein C-terminal" evidence="5">
    <location>
        <begin position="203"/>
        <end position="244"/>
    </location>
</feature>
<dbReference type="EMBL" id="CP119083">
    <property type="protein sequence ID" value="WEF32840.1"/>
    <property type="molecule type" value="Genomic_DNA"/>
</dbReference>
<dbReference type="InterPro" id="IPR053967">
    <property type="entry name" value="LlgE_F_G-like_D1"/>
</dbReference>
<dbReference type="InterPro" id="IPR037925">
    <property type="entry name" value="FlgE/F/G-like"/>
</dbReference>
<feature type="domain" description="Flagellar hook protein FlgE/F/G-like D1" evidence="6">
    <location>
        <begin position="94"/>
        <end position="155"/>
    </location>
</feature>
<evidence type="ECO:0000256" key="2">
    <source>
        <dbReference type="ARBA" id="ARBA00009677"/>
    </source>
</evidence>
<evidence type="ECO:0000259" key="5">
    <source>
        <dbReference type="Pfam" id="PF06429"/>
    </source>
</evidence>
<dbReference type="Pfam" id="PF22692">
    <property type="entry name" value="LlgE_F_G_D1"/>
    <property type="match status" value="1"/>
</dbReference>
<dbReference type="InterPro" id="IPR020013">
    <property type="entry name" value="Flagellar_FlgE/F/G"/>
</dbReference>
<dbReference type="NCBIfam" id="TIGR03506">
    <property type="entry name" value="FlgEFG_subfam"/>
    <property type="match status" value="1"/>
</dbReference>
<keyword evidence="7" id="KW-0969">Cilium</keyword>
<keyword evidence="3 4" id="KW-0975">Bacterial flagellum</keyword>